<proteinExistence type="predicted"/>
<organism evidence="6 7">
    <name type="scientific">Caerostris darwini</name>
    <dbReference type="NCBI Taxonomy" id="1538125"/>
    <lineage>
        <taxon>Eukaryota</taxon>
        <taxon>Metazoa</taxon>
        <taxon>Ecdysozoa</taxon>
        <taxon>Arthropoda</taxon>
        <taxon>Chelicerata</taxon>
        <taxon>Arachnida</taxon>
        <taxon>Araneae</taxon>
        <taxon>Araneomorphae</taxon>
        <taxon>Entelegynae</taxon>
        <taxon>Araneoidea</taxon>
        <taxon>Araneidae</taxon>
        <taxon>Caerostris</taxon>
    </lineage>
</organism>
<evidence type="ECO:0000256" key="4">
    <source>
        <dbReference type="SAM" id="Phobius"/>
    </source>
</evidence>
<keyword evidence="4" id="KW-1133">Transmembrane helix</keyword>
<dbReference type="Pfam" id="PF13927">
    <property type="entry name" value="Ig_3"/>
    <property type="match status" value="1"/>
</dbReference>
<evidence type="ECO:0000313" key="7">
    <source>
        <dbReference type="Proteomes" id="UP001054837"/>
    </source>
</evidence>
<protein>
    <submittedName>
        <fullName evidence="6">Ig-like domain-containing protein</fullName>
    </submittedName>
</protein>
<feature type="domain" description="Ig-like" evidence="5">
    <location>
        <begin position="13"/>
        <end position="88"/>
    </location>
</feature>
<comment type="subcellular location">
    <subcellularLocation>
        <location evidence="1">Membrane</location>
        <topology evidence="1">Single-pass membrane protein</topology>
    </subcellularLocation>
</comment>
<dbReference type="InterPro" id="IPR003599">
    <property type="entry name" value="Ig_sub"/>
</dbReference>
<keyword evidence="4" id="KW-0812">Transmembrane</keyword>
<feature type="transmembrane region" description="Helical" evidence="4">
    <location>
        <begin position="284"/>
        <end position="305"/>
    </location>
</feature>
<name>A0AAV4RSW3_9ARAC</name>
<gene>
    <name evidence="6" type="primary">AVEN_121402_1</name>
    <name evidence="6" type="ORF">CDAR_203641</name>
</gene>
<feature type="domain" description="Ig-like" evidence="5">
    <location>
        <begin position="95"/>
        <end position="183"/>
    </location>
</feature>
<evidence type="ECO:0000256" key="2">
    <source>
        <dbReference type="ARBA" id="ARBA00023136"/>
    </source>
</evidence>
<evidence type="ECO:0000256" key="3">
    <source>
        <dbReference type="ARBA" id="ARBA00023157"/>
    </source>
</evidence>
<dbReference type="InterPro" id="IPR036179">
    <property type="entry name" value="Ig-like_dom_sf"/>
</dbReference>
<dbReference type="SUPFAM" id="SSF48726">
    <property type="entry name" value="Immunoglobulin"/>
    <property type="match status" value="2"/>
</dbReference>
<dbReference type="Pfam" id="PF08205">
    <property type="entry name" value="C2-set_2"/>
    <property type="match status" value="1"/>
</dbReference>
<dbReference type="PANTHER" id="PTHR23278">
    <property type="entry name" value="SIDESTEP PROTEIN"/>
    <property type="match status" value="1"/>
</dbReference>
<dbReference type="Gene3D" id="2.60.40.10">
    <property type="entry name" value="Immunoglobulins"/>
    <property type="match status" value="2"/>
</dbReference>
<evidence type="ECO:0000259" key="5">
    <source>
        <dbReference type="PROSITE" id="PS50835"/>
    </source>
</evidence>
<dbReference type="SMART" id="SM00408">
    <property type="entry name" value="IGc2"/>
    <property type="match status" value="1"/>
</dbReference>
<sequence length="335" mass="37629">MVKNFREPLSVDDQITFECLSFGSHPRAHIRWCIEGVAMDSKDVVTGNGNITTSYHQRRISSQDDGKELVCIVNNPNIPSLVLKQSHTLIVLYKPEILINIQDVSSNSITEDSNVTINCNIRSNPKRSEAIWFFEGNNILNSPNMQVRDEKLSIHGMKRTHAGNYTCEAANSEGFSKASIYVDVKYAPVCQDIEISAKHSDEHNKDVANVTCNLLSNPGNVTFYWMTRNSSSNHTWSTGLDSYTLVELDESIVELLCWGRNAVGLQKSACTMMCQDPTEDHFDINTIFIITFVALISFVIFLVTCRKILHQNDQKDSTVENKQVIGLKGKFKGTI</sequence>
<reference evidence="6 7" key="1">
    <citation type="submission" date="2021-06" db="EMBL/GenBank/DDBJ databases">
        <title>Caerostris darwini draft genome.</title>
        <authorList>
            <person name="Kono N."/>
            <person name="Arakawa K."/>
        </authorList>
    </citation>
    <scope>NUCLEOTIDE SEQUENCE [LARGE SCALE GENOMIC DNA]</scope>
</reference>
<dbReference type="PROSITE" id="PS50835">
    <property type="entry name" value="IG_LIKE"/>
    <property type="match status" value="2"/>
</dbReference>
<evidence type="ECO:0000256" key="1">
    <source>
        <dbReference type="ARBA" id="ARBA00004167"/>
    </source>
</evidence>
<keyword evidence="7" id="KW-1185">Reference proteome</keyword>
<dbReference type="InterPro" id="IPR003598">
    <property type="entry name" value="Ig_sub2"/>
</dbReference>
<evidence type="ECO:0000313" key="6">
    <source>
        <dbReference type="EMBL" id="GIY25418.1"/>
    </source>
</evidence>
<dbReference type="Proteomes" id="UP001054837">
    <property type="component" value="Unassembled WGS sequence"/>
</dbReference>
<dbReference type="SMART" id="SM00409">
    <property type="entry name" value="IG"/>
    <property type="match status" value="2"/>
</dbReference>
<dbReference type="AlphaFoldDB" id="A0AAV4RSW3"/>
<dbReference type="EMBL" id="BPLQ01006810">
    <property type="protein sequence ID" value="GIY25418.1"/>
    <property type="molecule type" value="Genomic_DNA"/>
</dbReference>
<dbReference type="InterPro" id="IPR007110">
    <property type="entry name" value="Ig-like_dom"/>
</dbReference>
<keyword evidence="2 4" id="KW-0472">Membrane</keyword>
<dbReference type="InterPro" id="IPR013162">
    <property type="entry name" value="CD80_C2-set"/>
</dbReference>
<dbReference type="PANTHER" id="PTHR23278:SF19">
    <property type="entry name" value="OBSCURIN"/>
    <property type="match status" value="1"/>
</dbReference>
<keyword evidence="3" id="KW-1015">Disulfide bond</keyword>
<comment type="caution">
    <text evidence="6">The sequence shown here is derived from an EMBL/GenBank/DDBJ whole genome shotgun (WGS) entry which is preliminary data.</text>
</comment>
<accession>A0AAV4RSW3</accession>
<dbReference type="GO" id="GO:0016020">
    <property type="term" value="C:membrane"/>
    <property type="evidence" value="ECO:0007669"/>
    <property type="project" value="UniProtKB-SubCell"/>
</dbReference>
<dbReference type="InterPro" id="IPR013783">
    <property type="entry name" value="Ig-like_fold"/>
</dbReference>